<proteinExistence type="predicted"/>
<reference evidence="1 2" key="1">
    <citation type="submission" date="2021-06" db="EMBL/GenBank/DDBJ databases">
        <authorList>
            <person name="Palmer J.M."/>
        </authorList>
    </citation>
    <scope>NUCLEOTIDE SEQUENCE [LARGE SCALE GENOMIC DNA]</scope>
    <source>
        <strain evidence="1 2">XC_2019</strain>
        <tissue evidence="1">Muscle</tissue>
    </source>
</reference>
<organism evidence="1 2">
    <name type="scientific">Xenoophorus captivus</name>
    <dbReference type="NCBI Taxonomy" id="1517983"/>
    <lineage>
        <taxon>Eukaryota</taxon>
        <taxon>Metazoa</taxon>
        <taxon>Chordata</taxon>
        <taxon>Craniata</taxon>
        <taxon>Vertebrata</taxon>
        <taxon>Euteleostomi</taxon>
        <taxon>Actinopterygii</taxon>
        <taxon>Neopterygii</taxon>
        <taxon>Teleostei</taxon>
        <taxon>Neoteleostei</taxon>
        <taxon>Acanthomorphata</taxon>
        <taxon>Ovalentaria</taxon>
        <taxon>Atherinomorphae</taxon>
        <taxon>Cyprinodontiformes</taxon>
        <taxon>Goodeidae</taxon>
        <taxon>Xenoophorus</taxon>
    </lineage>
</organism>
<accession>A0ABV0SA52</accession>
<protein>
    <submittedName>
        <fullName evidence="1">Uncharacterized protein</fullName>
    </submittedName>
</protein>
<evidence type="ECO:0000313" key="2">
    <source>
        <dbReference type="Proteomes" id="UP001434883"/>
    </source>
</evidence>
<gene>
    <name evidence="1" type="ORF">XENOCAPTIV_026414</name>
</gene>
<feature type="non-terminal residue" evidence="1">
    <location>
        <position position="1"/>
    </location>
</feature>
<feature type="non-terminal residue" evidence="1">
    <location>
        <position position="127"/>
    </location>
</feature>
<dbReference type="EMBL" id="JAHRIN010075686">
    <property type="protein sequence ID" value="MEQ2217169.1"/>
    <property type="molecule type" value="Genomic_DNA"/>
</dbReference>
<dbReference type="Proteomes" id="UP001434883">
    <property type="component" value="Unassembled WGS sequence"/>
</dbReference>
<keyword evidence="2" id="KW-1185">Reference proteome</keyword>
<evidence type="ECO:0000313" key="1">
    <source>
        <dbReference type="EMBL" id="MEQ2217169.1"/>
    </source>
</evidence>
<sequence length="127" mass="14057">RLVQILKGEPKEKFPGSCKSCSPLDLGLRMLSLIQKNLPAATEMPLLLMSWLALIPFDDLPEFSELTGVSVEHLIQSLLYRLRTCGEKMDLKKDQENVKAADEDKVLVCCLDSSSAALSKSHNVVQS</sequence>
<comment type="caution">
    <text evidence="1">The sequence shown here is derived from an EMBL/GenBank/DDBJ whole genome shotgun (WGS) entry which is preliminary data.</text>
</comment>
<name>A0ABV0SA52_9TELE</name>